<keyword evidence="3 4" id="KW-0326">Glycosidase</keyword>
<dbReference type="Pfam" id="PF00759">
    <property type="entry name" value="Glyco_hydro_9"/>
    <property type="match status" value="1"/>
</dbReference>
<keyword evidence="2 3" id="KW-0624">Polysaccharide degradation</keyword>
<dbReference type="GO" id="GO:0030245">
    <property type="term" value="P:cellulose catabolic process"/>
    <property type="evidence" value="ECO:0007669"/>
    <property type="project" value="UniProtKB-KW"/>
</dbReference>
<keyword evidence="4" id="KW-0136">Cellulose degradation</keyword>
<dbReference type="PROSITE" id="PS00698">
    <property type="entry name" value="GH9_3"/>
    <property type="match status" value="1"/>
</dbReference>
<dbReference type="EMBL" id="SMLD01000036">
    <property type="protein sequence ID" value="TDE53615.1"/>
    <property type="molecule type" value="Genomic_DNA"/>
</dbReference>
<evidence type="ECO:0000313" key="7">
    <source>
        <dbReference type="Proteomes" id="UP000295136"/>
    </source>
</evidence>
<evidence type="ECO:0000256" key="1">
    <source>
        <dbReference type="ARBA" id="ARBA00023277"/>
    </source>
</evidence>
<dbReference type="InterPro" id="IPR012291">
    <property type="entry name" value="CBM2_carb-bd_dom_sf"/>
</dbReference>
<feature type="active site" evidence="3">
    <location>
        <position position="38"/>
    </location>
</feature>
<dbReference type="InterPro" id="IPR012341">
    <property type="entry name" value="6hp_glycosidase-like_sf"/>
</dbReference>
<dbReference type="AlphaFoldDB" id="A0A4R5FM32"/>
<dbReference type="InterPro" id="IPR033126">
    <property type="entry name" value="Glyco_hydro_9_Asp/Glu_AS"/>
</dbReference>
<accession>A0A4R5FM32</accession>
<gene>
    <name evidence="6" type="ORF">E1295_16510</name>
</gene>
<feature type="domain" description="CBM2" evidence="5">
    <location>
        <begin position="65"/>
        <end position="174"/>
    </location>
</feature>
<evidence type="ECO:0000256" key="2">
    <source>
        <dbReference type="ARBA" id="ARBA00023326"/>
    </source>
</evidence>
<dbReference type="SMART" id="SM00637">
    <property type="entry name" value="CBD_II"/>
    <property type="match status" value="1"/>
</dbReference>
<reference evidence="6 7" key="1">
    <citation type="submission" date="2019-03" db="EMBL/GenBank/DDBJ databases">
        <title>Draft genome sequences of novel Actinobacteria.</title>
        <authorList>
            <person name="Sahin N."/>
            <person name="Ay H."/>
            <person name="Saygin H."/>
        </authorList>
    </citation>
    <scope>NUCLEOTIDE SEQUENCE [LARGE SCALE GENOMIC DNA]</scope>
    <source>
        <strain evidence="6 7">6K102</strain>
    </source>
</reference>
<proteinExistence type="inferred from homology"/>
<evidence type="ECO:0000259" key="5">
    <source>
        <dbReference type="PROSITE" id="PS51173"/>
    </source>
</evidence>
<dbReference type="Proteomes" id="UP000295136">
    <property type="component" value="Unassembled WGS sequence"/>
</dbReference>
<dbReference type="GO" id="GO:0030247">
    <property type="term" value="F:polysaccharide binding"/>
    <property type="evidence" value="ECO:0007669"/>
    <property type="project" value="UniProtKB-UniRule"/>
</dbReference>
<keyword evidence="1 3" id="KW-0119">Carbohydrate metabolism</keyword>
<dbReference type="PROSITE" id="PS51173">
    <property type="entry name" value="CBM2"/>
    <property type="match status" value="1"/>
</dbReference>
<dbReference type="Pfam" id="PF00553">
    <property type="entry name" value="CBM_2"/>
    <property type="match status" value="1"/>
</dbReference>
<dbReference type="Gene3D" id="1.50.10.10">
    <property type="match status" value="1"/>
</dbReference>
<dbReference type="GO" id="GO:0008810">
    <property type="term" value="F:cellulase activity"/>
    <property type="evidence" value="ECO:0007669"/>
    <property type="project" value="UniProtKB-EC"/>
</dbReference>
<dbReference type="InterPro" id="IPR008965">
    <property type="entry name" value="CBM2/CBM3_carb-bd_dom_sf"/>
</dbReference>
<keyword evidence="3 4" id="KW-0378">Hydrolase</keyword>
<name>A0A4R5FM32_9ACTN</name>
<feature type="active site" evidence="3">
    <location>
        <position position="47"/>
    </location>
</feature>
<evidence type="ECO:0000256" key="4">
    <source>
        <dbReference type="RuleBase" id="RU361166"/>
    </source>
</evidence>
<dbReference type="EC" id="3.2.1.4" evidence="4"/>
<keyword evidence="7" id="KW-1185">Reference proteome</keyword>
<evidence type="ECO:0000313" key="6">
    <source>
        <dbReference type="EMBL" id="TDE53615.1"/>
    </source>
</evidence>
<feature type="non-terminal residue" evidence="6">
    <location>
        <position position="1"/>
    </location>
</feature>
<dbReference type="RefSeq" id="WP_181958001.1">
    <property type="nucleotide sequence ID" value="NZ_SMLD01000036.1"/>
</dbReference>
<dbReference type="SUPFAM" id="SSF49384">
    <property type="entry name" value="Carbohydrate-binding domain"/>
    <property type="match status" value="1"/>
</dbReference>
<sequence>ALPNPPRGTLAGGPNSAIQDPVAQRLLQGCKPQFCYIDDIESWATNELTINWNAPLAWVAAFLADGGGRSECRVRYSGHGSWPGGFIAQVVIENTGRQSVDGWSLRWSWLGGQRVKEGWGVKLAQSGSVVTATGLGWNDRIKPGRSVTFGFAGTAGAGPDPAPEVFHLNGERCA</sequence>
<organism evidence="6 7">
    <name type="scientific">Nonomuraea mesophila</name>
    <dbReference type="NCBI Taxonomy" id="2530382"/>
    <lineage>
        <taxon>Bacteria</taxon>
        <taxon>Bacillati</taxon>
        <taxon>Actinomycetota</taxon>
        <taxon>Actinomycetes</taxon>
        <taxon>Streptosporangiales</taxon>
        <taxon>Streptosporangiaceae</taxon>
        <taxon>Nonomuraea</taxon>
    </lineage>
</organism>
<dbReference type="Gene3D" id="2.60.40.290">
    <property type="match status" value="1"/>
</dbReference>
<comment type="catalytic activity">
    <reaction evidence="4">
        <text>Endohydrolysis of (1-&gt;4)-beta-D-glucosidic linkages in cellulose, lichenin and cereal beta-D-glucans.</text>
        <dbReference type="EC" id="3.2.1.4"/>
    </reaction>
</comment>
<comment type="similarity">
    <text evidence="3 4">Belongs to the glycosyl hydrolase 9 (cellulase E) family.</text>
</comment>
<comment type="caution">
    <text evidence="6">The sequence shown here is derived from an EMBL/GenBank/DDBJ whole genome shotgun (WGS) entry which is preliminary data.</text>
</comment>
<evidence type="ECO:0000256" key="3">
    <source>
        <dbReference type="PROSITE-ProRule" id="PRU10060"/>
    </source>
</evidence>
<dbReference type="InterPro" id="IPR001701">
    <property type="entry name" value="Glyco_hydro_9"/>
</dbReference>
<dbReference type="InterPro" id="IPR001919">
    <property type="entry name" value="CBD2"/>
</dbReference>
<protein>
    <recommendedName>
        <fullName evidence="4">Endoglucanase</fullName>
        <ecNumber evidence="4">3.2.1.4</ecNumber>
    </recommendedName>
</protein>
<dbReference type="SUPFAM" id="SSF48208">
    <property type="entry name" value="Six-hairpin glycosidases"/>
    <property type="match status" value="1"/>
</dbReference>
<dbReference type="InterPro" id="IPR008928">
    <property type="entry name" value="6-hairpin_glycosidase_sf"/>
</dbReference>